<dbReference type="OrthoDB" id="8192785at2759"/>
<dbReference type="OMA" id="WGKRNST"/>
<dbReference type="RefSeq" id="XP_016984871.1">
    <property type="nucleotide sequence ID" value="XM_017129382.1"/>
</dbReference>
<keyword evidence="3" id="KW-1185">Reference proteome</keyword>
<evidence type="ECO:0000313" key="3">
    <source>
        <dbReference type="Proteomes" id="UP001652680"/>
    </source>
</evidence>
<keyword evidence="1" id="KW-0732">Signal</keyword>
<gene>
    <name evidence="4" type="primary">LOC108048609</name>
    <name evidence="2" type="synonym">108048609</name>
</gene>
<dbReference type="InterPro" id="IPR031734">
    <property type="entry name" value="MBF2"/>
</dbReference>
<protein>
    <submittedName>
        <fullName evidence="4">Uncharacterized protein LOC108048609</fullName>
    </submittedName>
</protein>
<evidence type="ECO:0000313" key="4">
    <source>
        <dbReference type="RefSeq" id="XP_016984871.1"/>
    </source>
</evidence>
<dbReference type="PROSITE" id="PS51257">
    <property type="entry name" value="PROKAR_LIPOPROTEIN"/>
    <property type="match status" value="1"/>
</dbReference>
<name>A0A6P4FHC3_DRORH</name>
<feature type="chain" id="PRO_5027664766" evidence="1">
    <location>
        <begin position="20"/>
        <end position="112"/>
    </location>
</feature>
<evidence type="ECO:0000256" key="1">
    <source>
        <dbReference type="SAM" id="SignalP"/>
    </source>
</evidence>
<accession>A0A6P4FHC3</accession>
<dbReference type="Proteomes" id="UP001652680">
    <property type="component" value="Unassembled WGS sequence"/>
</dbReference>
<reference evidence="4" key="2">
    <citation type="submission" date="2025-04" db="UniProtKB">
        <authorList>
            <consortium name="RefSeq"/>
        </authorList>
    </citation>
    <scope>IDENTIFICATION</scope>
</reference>
<sequence>MRILLVLSIVLAVILGCHAYSATWGRRNSNDYLLSRTTEARNPVKNNYWNLNVNYPNGFYNISAVVVYDNFKNNSGASPSLYSGGPGYRYATVNLRSAVNKGLNSTVEIWGR</sequence>
<dbReference type="Pfam" id="PF15868">
    <property type="entry name" value="MBF2"/>
    <property type="match status" value="1"/>
</dbReference>
<feature type="signal peptide" evidence="1">
    <location>
        <begin position="1"/>
        <end position="19"/>
    </location>
</feature>
<organism evidence="4">
    <name type="scientific">Drosophila rhopaloa</name>
    <name type="common">Fruit fly</name>
    <dbReference type="NCBI Taxonomy" id="1041015"/>
    <lineage>
        <taxon>Eukaryota</taxon>
        <taxon>Metazoa</taxon>
        <taxon>Ecdysozoa</taxon>
        <taxon>Arthropoda</taxon>
        <taxon>Hexapoda</taxon>
        <taxon>Insecta</taxon>
        <taxon>Pterygota</taxon>
        <taxon>Neoptera</taxon>
        <taxon>Endopterygota</taxon>
        <taxon>Diptera</taxon>
        <taxon>Brachycera</taxon>
        <taxon>Muscomorpha</taxon>
        <taxon>Ephydroidea</taxon>
        <taxon>Drosophilidae</taxon>
        <taxon>Drosophila</taxon>
        <taxon>Sophophora</taxon>
    </lineage>
</organism>
<dbReference type="PANTHER" id="PTHR37685:SF1">
    <property type="entry name" value="GEO11136P1-RELATED"/>
    <property type="match status" value="1"/>
</dbReference>
<dbReference type="AlphaFoldDB" id="A0A6P4FHC3"/>
<dbReference type="EnsemblMetazoa" id="XM_017129382.2">
    <property type="protein sequence ID" value="XP_016984871.1"/>
    <property type="gene ID" value="LOC108048609"/>
</dbReference>
<reference evidence="2" key="3">
    <citation type="submission" date="2025-05" db="UniProtKB">
        <authorList>
            <consortium name="EnsemblMetazoa"/>
        </authorList>
    </citation>
    <scope>IDENTIFICATION</scope>
</reference>
<proteinExistence type="predicted"/>
<reference evidence="3" key="1">
    <citation type="journal article" date="2021" name="Elife">
        <title>Highly contiguous assemblies of 101 drosophilid genomes.</title>
        <authorList>
            <person name="Kim B.Y."/>
            <person name="Wang J.R."/>
            <person name="Miller D.E."/>
            <person name="Barmina O."/>
            <person name="Delaney E."/>
            <person name="Thompson A."/>
            <person name="Comeault A.A."/>
            <person name="Peede D."/>
            <person name="D'Agostino E.R."/>
            <person name="Pelaez J."/>
            <person name="Aguilar J.M."/>
            <person name="Haji D."/>
            <person name="Matsunaga T."/>
            <person name="Armstrong E.E."/>
            <person name="Zych M."/>
            <person name="Ogawa Y."/>
            <person name="Stamenkovic-Radak M."/>
            <person name="Jelic M."/>
            <person name="Veselinovic M.S."/>
            <person name="Tanaskovic M."/>
            <person name="Eric P."/>
            <person name="Gao J.J."/>
            <person name="Katoh T.K."/>
            <person name="Toda M.J."/>
            <person name="Watabe H."/>
            <person name="Watada M."/>
            <person name="Davis J.S."/>
            <person name="Moyle L.C."/>
            <person name="Manoli G."/>
            <person name="Bertolini E."/>
            <person name="Kostal V."/>
            <person name="Hawley R.S."/>
            <person name="Takahashi A."/>
            <person name="Jones C.D."/>
            <person name="Price D.K."/>
            <person name="Whiteman N."/>
            <person name="Kopp A."/>
            <person name="Matute D.R."/>
            <person name="Petrov D.A."/>
        </authorList>
    </citation>
    <scope>NUCLEOTIDE SEQUENCE [LARGE SCALE GENOMIC DNA]</scope>
</reference>
<dbReference type="GeneID" id="108048609"/>
<dbReference type="PANTHER" id="PTHR37685">
    <property type="entry name" value="GEO11136P1-RELATED"/>
    <property type="match status" value="1"/>
</dbReference>
<evidence type="ECO:0000313" key="2">
    <source>
        <dbReference type="EnsemblMetazoa" id="XP_016984871.1"/>
    </source>
</evidence>